<accession>A0ABP8FV66</accession>
<dbReference type="Pfam" id="PF14323">
    <property type="entry name" value="GxGYxYP_C"/>
    <property type="match status" value="1"/>
</dbReference>
<evidence type="ECO:0000313" key="2">
    <source>
        <dbReference type="EMBL" id="GAA4311634.1"/>
    </source>
</evidence>
<dbReference type="GO" id="GO:0016787">
    <property type="term" value="F:hydrolase activity"/>
    <property type="evidence" value="ECO:0007669"/>
    <property type="project" value="UniProtKB-KW"/>
</dbReference>
<proteinExistence type="predicted"/>
<dbReference type="EMBL" id="BAABFN010000005">
    <property type="protein sequence ID" value="GAA4311634.1"/>
    <property type="molecule type" value="Genomic_DNA"/>
</dbReference>
<organism evidence="2 3">
    <name type="scientific">Compostibacter hankyongensis</name>
    <dbReference type="NCBI Taxonomy" id="1007089"/>
    <lineage>
        <taxon>Bacteria</taxon>
        <taxon>Pseudomonadati</taxon>
        <taxon>Bacteroidota</taxon>
        <taxon>Chitinophagia</taxon>
        <taxon>Chitinophagales</taxon>
        <taxon>Chitinophagaceae</taxon>
        <taxon>Compostibacter</taxon>
    </lineage>
</organism>
<evidence type="ECO:0000313" key="3">
    <source>
        <dbReference type="Proteomes" id="UP001501207"/>
    </source>
</evidence>
<gene>
    <name evidence="2" type="ORF">GCM10023143_20790</name>
</gene>
<feature type="domain" description="GxGYxYP putative glycoside hydrolase C-terminal" evidence="1">
    <location>
        <begin position="367"/>
        <end position="502"/>
    </location>
</feature>
<comment type="caution">
    <text evidence="2">The sequence shown here is derived from an EMBL/GenBank/DDBJ whole genome shotgun (WGS) entry which is preliminary data.</text>
</comment>
<dbReference type="InterPro" id="IPR038410">
    <property type="entry name" value="GxGYxYP_C_sf"/>
</dbReference>
<reference evidence="3" key="1">
    <citation type="journal article" date="2019" name="Int. J. Syst. Evol. Microbiol.">
        <title>The Global Catalogue of Microorganisms (GCM) 10K type strain sequencing project: providing services to taxonomists for standard genome sequencing and annotation.</title>
        <authorList>
            <consortium name="The Broad Institute Genomics Platform"/>
            <consortium name="The Broad Institute Genome Sequencing Center for Infectious Disease"/>
            <person name="Wu L."/>
            <person name="Ma J."/>
        </authorList>
    </citation>
    <scope>NUCLEOTIDE SEQUENCE [LARGE SCALE GENOMIC DNA]</scope>
    <source>
        <strain evidence="3">JCM 17664</strain>
    </source>
</reference>
<dbReference type="Proteomes" id="UP001501207">
    <property type="component" value="Unassembled WGS sequence"/>
</dbReference>
<evidence type="ECO:0000259" key="1">
    <source>
        <dbReference type="Pfam" id="PF14323"/>
    </source>
</evidence>
<dbReference type="InterPro" id="IPR025832">
    <property type="entry name" value="GxGYxYP_C"/>
</dbReference>
<name>A0ABP8FV66_9BACT</name>
<protein>
    <submittedName>
        <fullName evidence="2">GxGYxYP family putative glycoside hydrolase</fullName>
    </submittedName>
</protein>
<keyword evidence="2" id="KW-0378">Hydrolase</keyword>
<dbReference type="PANTHER" id="PTHR37321">
    <property type="entry name" value="EXPORTED PROTEIN-RELATED"/>
    <property type="match status" value="1"/>
</dbReference>
<dbReference type="Gene3D" id="3.20.20.490">
    <property type="entry name" value="GxGYxYP glycoside hydrolase, C-terminal domain"/>
    <property type="match status" value="1"/>
</dbReference>
<dbReference type="PANTHER" id="PTHR37321:SF1">
    <property type="entry name" value="EXPORTED PROTEIN"/>
    <property type="match status" value="1"/>
</dbReference>
<sequence length="598" mass="68215">MIDLEYTLSADLHNPDSLKMIWDDIHAVATLQGIVNRRSPRLYIFLVKNGRVDIDRYWWNKYRGKGKWLSGRDTVLYPDVGSMINAYRHEIKGAVVYDPKVPATSNVASSVAGIEDVIALRYDTTPGSLYSRLVMNGPRLPVKIWLLHSDGSPLFTGKGNVPGTDRPSSGSAKDDAYLWFLEHYMKKGRCNTAYAAYYIDQQWMKKPAAAARNHHTLSNHDFFVSRRGFFFDLSPWGDEPATDDPHQQPGTDRKTLKELLLTAYRQNRGQRFCYIGGFPPWAFKYTRHAGGRHEDVETEWEYSRIISAYNAFKDADAINYGALANASFWQHFPLKSKYPQPWITPQELQRRGYLTRDGQIDFRGRNFIIFYVGDYDASSWLSQTTPDLWDDPDRGKVPLMWCISPVLAERVPMAMDYRRETATPNDYFAAADNGAGYLMPGMLQEPRPISGLPEGLQAWVAHNKPYYDRWGLSITGFIIDGKAPGLNKKGLDAYAQFSGNGIVPQKVPLTLLHGNMPVLRSDDDVNETDPAAAARHILARVKARPVPFHWFRNILKSPTWYVQVAEELKRLDPKIELLDAPAFFELYRIYLEEGDRGQ</sequence>
<keyword evidence="3" id="KW-1185">Reference proteome</keyword>